<dbReference type="PROSITE" id="PS51257">
    <property type="entry name" value="PROKAR_LIPOPROTEIN"/>
    <property type="match status" value="1"/>
</dbReference>
<evidence type="ECO:0000313" key="2">
    <source>
        <dbReference type="Proteomes" id="UP000318815"/>
    </source>
</evidence>
<dbReference type="Proteomes" id="UP000318815">
    <property type="component" value="Unassembled WGS sequence"/>
</dbReference>
<dbReference type="EMBL" id="VOHS01000080">
    <property type="protein sequence ID" value="TWV90768.1"/>
    <property type="molecule type" value="Genomic_DNA"/>
</dbReference>
<dbReference type="AlphaFoldDB" id="A0A5C6LNF6"/>
<evidence type="ECO:0000313" key="1">
    <source>
        <dbReference type="EMBL" id="TWV90768.1"/>
    </source>
</evidence>
<dbReference type="Gene3D" id="3.20.20.100">
    <property type="entry name" value="NADP-dependent oxidoreductase domain"/>
    <property type="match status" value="1"/>
</dbReference>
<organism evidence="1 2">
    <name type="scientific">Chitinophaga pinensis</name>
    <dbReference type="NCBI Taxonomy" id="79329"/>
    <lineage>
        <taxon>Bacteria</taxon>
        <taxon>Pseudomonadati</taxon>
        <taxon>Bacteroidota</taxon>
        <taxon>Chitinophagia</taxon>
        <taxon>Chitinophagales</taxon>
        <taxon>Chitinophagaceae</taxon>
        <taxon>Chitinophaga</taxon>
    </lineage>
</organism>
<sequence>MKTVNLGSQGLVVPAIGLGCMSLAGSDTHYLYGKSAEKDGLAVVERALELGCNFSTQQMLMVL</sequence>
<accession>A0A5C6LNF6</accession>
<dbReference type="SUPFAM" id="SSF51430">
    <property type="entry name" value="NAD(P)-linked oxidoreductase"/>
    <property type="match status" value="1"/>
</dbReference>
<keyword evidence="2" id="KW-1185">Reference proteome</keyword>
<comment type="caution">
    <text evidence="1">The sequence shown here is derived from an EMBL/GenBank/DDBJ whole genome shotgun (WGS) entry which is preliminary data.</text>
</comment>
<dbReference type="OrthoDB" id="9773828at2"/>
<proteinExistence type="predicted"/>
<name>A0A5C6LNF6_9BACT</name>
<dbReference type="InterPro" id="IPR036812">
    <property type="entry name" value="NAD(P)_OxRdtase_dom_sf"/>
</dbReference>
<protein>
    <submittedName>
        <fullName evidence="1">Aldo/keto reductase</fullName>
    </submittedName>
</protein>
<reference evidence="1 2" key="1">
    <citation type="submission" date="2019-08" db="EMBL/GenBank/DDBJ databases">
        <title>Whole genome sequencing of chitin degrading bacteria Chitinophaga pinensis YS16.</title>
        <authorList>
            <person name="Singh R.P."/>
            <person name="Manchanda G."/>
            <person name="Maurya I.K."/>
            <person name="Joshi N.K."/>
            <person name="Srivastava A.K."/>
        </authorList>
    </citation>
    <scope>NUCLEOTIDE SEQUENCE [LARGE SCALE GENOMIC DNA]</scope>
    <source>
        <strain evidence="1 2">YS-16</strain>
    </source>
</reference>
<dbReference type="RefSeq" id="WP_146308377.1">
    <property type="nucleotide sequence ID" value="NZ_VOHS01000080.1"/>
</dbReference>
<gene>
    <name evidence="1" type="ORF">FEF09_29380</name>
</gene>